<dbReference type="Proteomes" id="UP000184050">
    <property type="component" value="Unassembled WGS sequence"/>
</dbReference>
<sequence>MIELQTKHTPTIMKFYKWLIDGLLDITENGNIRLNE</sequence>
<accession>A0A1M6MXA8</accession>
<dbReference type="AlphaFoldDB" id="A0A1M6MXA8"/>
<name>A0A1M6MXA8_9BACT</name>
<dbReference type="STRING" id="1168035.SAMN05444280_1374"/>
<proteinExistence type="predicted"/>
<gene>
    <name evidence="1" type="ORF">SAMN05444280_1374</name>
</gene>
<evidence type="ECO:0000313" key="2">
    <source>
        <dbReference type="Proteomes" id="UP000184050"/>
    </source>
</evidence>
<evidence type="ECO:0000313" key="1">
    <source>
        <dbReference type="EMBL" id="SHJ88066.1"/>
    </source>
</evidence>
<organism evidence="1 2">
    <name type="scientific">Tangfeifania diversioriginum</name>
    <dbReference type="NCBI Taxonomy" id="1168035"/>
    <lineage>
        <taxon>Bacteria</taxon>
        <taxon>Pseudomonadati</taxon>
        <taxon>Bacteroidota</taxon>
        <taxon>Bacteroidia</taxon>
        <taxon>Marinilabiliales</taxon>
        <taxon>Prolixibacteraceae</taxon>
        <taxon>Tangfeifania</taxon>
    </lineage>
</organism>
<dbReference type="EMBL" id="FQZE01000037">
    <property type="protein sequence ID" value="SHJ88066.1"/>
    <property type="molecule type" value="Genomic_DNA"/>
</dbReference>
<protein>
    <submittedName>
        <fullName evidence="1">Uncharacterized protein</fullName>
    </submittedName>
</protein>
<reference evidence="1 2" key="1">
    <citation type="submission" date="2016-11" db="EMBL/GenBank/DDBJ databases">
        <authorList>
            <person name="Jaros S."/>
            <person name="Januszkiewicz K."/>
            <person name="Wedrychowicz H."/>
        </authorList>
    </citation>
    <scope>NUCLEOTIDE SEQUENCE [LARGE SCALE GENOMIC DNA]</scope>
    <source>
        <strain evidence="1 2">DSM 27063</strain>
    </source>
</reference>
<keyword evidence="2" id="KW-1185">Reference proteome</keyword>